<gene>
    <name evidence="5" type="ORF">XJ44_06995</name>
</gene>
<organism evidence="5 6">
    <name type="scientific">Thermosipho affectus</name>
    <dbReference type="NCBI Taxonomy" id="660294"/>
    <lineage>
        <taxon>Bacteria</taxon>
        <taxon>Thermotogati</taxon>
        <taxon>Thermotogota</taxon>
        <taxon>Thermotogae</taxon>
        <taxon>Thermotogales</taxon>
        <taxon>Fervidobacteriaceae</taxon>
        <taxon>Thermosipho</taxon>
    </lineage>
</organism>
<keyword evidence="1" id="KW-0805">Transcription regulation</keyword>
<evidence type="ECO:0000313" key="5">
    <source>
        <dbReference type="EMBL" id="ONN26619.1"/>
    </source>
</evidence>
<dbReference type="InterPro" id="IPR001845">
    <property type="entry name" value="HTH_ArsR_DNA-bd_dom"/>
</dbReference>
<comment type="caution">
    <text evidence="5">The sequence shown here is derived from an EMBL/GenBank/DDBJ whole genome shotgun (WGS) entry which is preliminary data.</text>
</comment>
<dbReference type="InterPro" id="IPR036390">
    <property type="entry name" value="WH_DNA-bd_sf"/>
</dbReference>
<keyword evidence="2" id="KW-0238">DNA-binding</keyword>
<dbReference type="PRINTS" id="PR00778">
    <property type="entry name" value="HTHARSR"/>
</dbReference>
<protein>
    <submittedName>
        <fullName evidence="5">ArsR family transcriptional regulator</fullName>
    </submittedName>
</protein>
<dbReference type="InterPro" id="IPR036388">
    <property type="entry name" value="WH-like_DNA-bd_sf"/>
</dbReference>
<evidence type="ECO:0000256" key="3">
    <source>
        <dbReference type="ARBA" id="ARBA00023163"/>
    </source>
</evidence>
<reference evidence="5 6" key="1">
    <citation type="submission" date="2015-06" db="EMBL/GenBank/DDBJ databases">
        <title>Genome sequencing of Thermotogales isolates from hydrothermal vents.</title>
        <authorList>
            <person name="Haverkamp T.H."/>
            <person name="Kublanov I.V."/>
            <person name="Nesbo C.L."/>
        </authorList>
    </citation>
    <scope>NUCLEOTIDE SEQUENCE [LARGE SCALE GENOMIC DNA]</scope>
    <source>
        <strain evidence="6">ik275mar</strain>
    </source>
</reference>
<keyword evidence="3" id="KW-0804">Transcription</keyword>
<dbReference type="InterPro" id="IPR011991">
    <property type="entry name" value="ArsR-like_HTH"/>
</dbReference>
<dbReference type="SMART" id="SM00418">
    <property type="entry name" value="HTH_ARSR"/>
    <property type="match status" value="1"/>
</dbReference>
<dbReference type="PANTHER" id="PTHR43132">
    <property type="entry name" value="ARSENICAL RESISTANCE OPERON REPRESSOR ARSR-RELATED"/>
    <property type="match status" value="1"/>
</dbReference>
<evidence type="ECO:0000313" key="6">
    <source>
        <dbReference type="Proteomes" id="UP000242616"/>
    </source>
</evidence>
<evidence type="ECO:0000256" key="1">
    <source>
        <dbReference type="ARBA" id="ARBA00023015"/>
    </source>
</evidence>
<evidence type="ECO:0000256" key="2">
    <source>
        <dbReference type="ARBA" id="ARBA00023125"/>
    </source>
</evidence>
<name>A0ABX3IHF6_9BACT</name>
<dbReference type="Proteomes" id="UP000242616">
    <property type="component" value="Unassembled WGS sequence"/>
</dbReference>
<dbReference type="NCBIfam" id="NF033788">
    <property type="entry name" value="HTH_metalloreg"/>
    <property type="match status" value="1"/>
</dbReference>
<dbReference type="EMBL" id="LBFC01000022">
    <property type="protein sequence ID" value="ONN26619.1"/>
    <property type="molecule type" value="Genomic_DNA"/>
</dbReference>
<keyword evidence="6" id="KW-1185">Reference proteome</keyword>
<accession>A0ABX3IHF6</accession>
<dbReference type="Gene3D" id="1.10.10.10">
    <property type="entry name" value="Winged helix-like DNA-binding domain superfamily/Winged helix DNA-binding domain"/>
    <property type="match status" value="1"/>
</dbReference>
<dbReference type="SUPFAM" id="SSF46785">
    <property type="entry name" value="Winged helix' DNA-binding domain"/>
    <property type="match status" value="1"/>
</dbReference>
<dbReference type="InterPro" id="IPR051011">
    <property type="entry name" value="Metal_resp_trans_reg"/>
</dbReference>
<dbReference type="PANTHER" id="PTHR43132:SF6">
    <property type="entry name" value="HTH-TYPE TRANSCRIPTIONAL REPRESSOR CZRA"/>
    <property type="match status" value="1"/>
</dbReference>
<dbReference type="PROSITE" id="PS50987">
    <property type="entry name" value="HTH_ARSR_2"/>
    <property type="match status" value="1"/>
</dbReference>
<evidence type="ECO:0000259" key="4">
    <source>
        <dbReference type="PROSITE" id="PS50987"/>
    </source>
</evidence>
<feature type="domain" description="HTH arsR-type" evidence="4">
    <location>
        <begin position="12"/>
        <end position="106"/>
    </location>
</feature>
<dbReference type="Pfam" id="PF01022">
    <property type="entry name" value="HTH_5"/>
    <property type="match status" value="1"/>
</dbReference>
<dbReference type="CDD" id="cd00090">
    <property type="entry name" value="HTH_ARSR"/>
    <property type="match status" value="1"/>
</dbReference>
<proteinExistence type="predicted"/>
<sequence length="111" mass="13242">MYNIYEQLFIYRGDDMIYELSEFFKVLSDQTRLKILLALSEKECNVTELQKITNSTQSTVSHQLRILRQTNLVRYKKIGRNVYYRLYDEHIVVIIKYAIEHIQEFGGSKNA</sequence>